<dbReference type="RefSeq" id="WP_183816340.1">
    <property type="nucleotide sequence ID" value="NZ_JACHOB010000001.1"/>
</dbReference>
<sequence>MTHDLDGQRILVVEDEAIIAMDLNWSLSDHGAEVVIARSLADANSLNLAAFDLAVLDIDVGDGLVWPVANALQALDVPFLFHSATCREDGVGFRFPGVPFLTKPAGGARLIEALVEAATARTKLEAVA</sequence>
<dbReference type="SMART" id="SM00448">
    <property type="entry name" value="REC"/>
    <property type="match status" value="1"/>
</dbReference>
<name>A0A840I2H0_9PROT</name>
<dbReference type="GO" id="GO:0003677">
    <property type="term" value="F:DNA binding"/>
    <property type="evidence" value="ECO:0007669"/>
    <property type="project" value="UniProtKB-KW"/>
</dbReference>
<dbReference type="AlphaFoldDB" id="A0A840I2H0"/>
<dbReference type="SUPFAM" id="SSF52172">
    <property type="entry name" value="CheY-like"/>
    <property type="match status" value="1"/>
</dbReference>
<accession>A0A840I2H0</accession>
<feature type="domain" description="Response regulatory" evidence="2">
    <location>
        <begin position="9"/>
        <end position="118"/>
    </location>
</feature>
<keyword evidence="4" id="KW-1185">Reference proteome</keyword>
<reference evidence="3 4" key="1">
    <citation type="submission" date="2020-08" db="EMBL/GenBank/DDBJ databases">
        <title>Genomic Encyclopedia of Type Strains, Phase IV (KMG-IV): sequencing the most valuable type-strain genomes for metagenomic binning, comparative biology and taxonomic classification.</title>
        <authorList>
            <person name="Goeker M."/>
        </authorList>
    </citation>
    <scope>NUCLEOTIDE SEQUENCE [LARGE SCALE GENOMIC DNA]</scope>
    <source>
        <strain evidence="3 4">DSM 102850</strain>
    </source>
</reference>
<organism evidence="3 4">
    <name type="scientific">Parvularcula dongshanensis</name>
    <dbReference type="NCBI Taxonomy" id="1173995"/>
    <lineage>
        <taxon>Bacteria</taxon>
        <taxon>Pseudomonadati</taxon>
        <taxon>Pseudomonadota</taxon>
        <taxon>Alphaproteobacteria</taxon>
        <taxon>Parvularculales</taxon>
        <taxon>Parvularculaceae</taxon>
        <taxon>Parvularcula</taxon>
    </lineage>
</organism>
<comment type="caution">
    <text evidence="3">The sequence shown here is derived from an EMBL/GenBank/DDBJ whole genome shotgun (WGS) entry which is preliminary data.</text>
</comment>
<evidence type="ECO:0000313" key="3">
    <source>
        <dbReference type="EMBL" id="MBB4658481.1"/>
    </source>
</evidence>
<dbReference type="PROSITE" id="PS50110">
    <property type="entry name" value="RESPONSE_REGULATORY"/>
    <property type="match status" value="1"/>
</dbReference>
<evidence type="ECO:0000313" key="4">
    <source>
        <dbReference type="Proteomes" id="UP000563524"/>
    </source>
</evidence>
<evidence type="ECO:0000259" key="2">
    <source>
        <dbReference type="PROSITE" id="PS50110"/>
    </source>
</evidence>
<dbReference type="Gene3D" id="3.40.50.2300">
    <property type="match status" value="1"/>
</dbReference>
<gene>
    <name evidence="3" type="ORF">GGQ59_000981</name>
</gene>
<evidence type="ECO:0000256" key="1">
    <source>
        <dbReference type="PROSITE-ProRule" id="PRU00169"/>
    </source>
</evidence>
<dbReference type="InterPro" id="IPR011006">
    <property type="entry name" value="CheY-like_superfamily"/>
</dbReference>
<dbReference type="EMBL" id="JACHOB010000001">
    <property type="protein sequence ID" value="MBB4658481.1"/>
    <property type="molecule type" value="Genomic_DNA"/>
</dbReference>
<protein>
    <submittedName>
        <fullName evidence="3">DNA-binding response OmpR family regulator</fullName>
    </submittedName>
</protein>
<keyword evidence="1" id="KW-0597">Phosphoprotein</keyword>
<dbReference type="InterPro" id="IPR001789">
    <property type="entry name" value="Sig_transdc_resp-reg_receiver"/>
</dbReference>
<dbReference type="GO" id="GO:0000160">
    <property type="term" value="P:phosphorelay signal transduction system"/>
    <property type="evidence" value="ECO:0007669"/>
    <property type="project" value="InterPro"/>
</dbReference>
<dbReference type="Proteomes" id="UP000563524">
    <property type="component" value="Unassembled WGS sequence"/>
</dbReference>
<feature type="modified residue" description="4-aspartylphosphate" evidence="1">
    <location>
        <position position="57"/>
    </location>
</feature>
<proteinExistence type="predicted"/>
<keyword evidence="3" id="KW-0238">DNA-binding</keyword>